<evidence type="ECO:0000256" key="2">
    <source>
        <dbReference type="ARBA" id="ARBA00005810"/>
    </source>
</evidence>
<evidence type="ECO:0000256" key="6">
    <source>
        <dbReference type="ARBA" id="ARBA00022741"/>
    </source>
</evidence>
<comment type="pathway">
    <text evidence="1">Cofactor biosynthesis; tetrahydrofolate biosynthesis; 2-amino-4-hydroxy-6-hydroxymethyl-7,8-dihydropteridine diphosphate from 7,8-dihydroneopterin triphosphate: step 4/4.</text>
</comment>
<dbReference type="GO" id="GO:0003848">
    <property type="term" value="F:2-amino-4-hydroxy-6-hydroxymethyldihydropteridine diphosphokinase activity"/>
    <property type="evidence" value="ECO:0007669"/>
    <property type="project" value="UniProtKB-EC"/>
</dbReference>
<comment type="similarity">
    <text evidence="2">Belongs to the HPPK family.</text>
</comment>
<dbReference type="CDD" id="cd00483">
    <property type="entry name" value="HPPK"/>
    <property type="match status" value="1"/>
</dbReference>
<dbReference type="STRING" id="204669.Acid345_0083"/>
<evidence type="ECO:0000256" key="7">
    <source>
        <dbReference type="ARBA" id="ARBA00022777"/>
    </source>
</evidence>
<evidence type="ECO:0000256" key="1">
    <source>
        <dbReference type="ARBA" id="ARBA00005051"/>
    </source>
</evidence>
<dbReference type="EC" id="2.7.6.3" evidence="3"/>
<dbReference type="PANTHER" id="PTHR43071">
    <property type="entry name" value="2-AMINO-4-HYDROXY-6-HYDROXYMETHYLDIHYDROPTERIDINE PYROPHOSPHOKINASE"/>
    <property type="match status" value="1"/>
</dbReference>
<keyword evidence="6" id="KW-0547">Nucleotide-binding</keyword>
<dbReference type="GO" id="GO:0005524">
    <property type="term" value="F:ATP binding"/>
    <property type="evidence" value="ECO:0007669"/>
    <property type="project" value="UniProtKB-KW"/>
</dbReference>
<dbReference type="PANTHER" id="PTHR43071:SF1">
    <property type="entry name" value="2-AMINO-4-HYDROXY-6-HYDROXYMETHYLDIHYDROPTERIDINE PYROPHOSPHOKINASE"/>
    <property type="match status" value="1"/>
</dbReference>
<evidence type="ECO:0000259" key="13">
    <source>
        <dbReference type="Pfam" id="PF01288"/>
    </source>
</evidence>
<dbReference type="EnsemblBacteria" id="ABF39088">
    <property type="protein sequence ID" value="ABF39088"/>
    <property type="gene ID" value="Acid345_0083"/>
</dbReference>
<dbReference type="eggNOG" id="COG0801">
    <property type="taxonomic scope" value="Bacteria"/>
</dbReference>
<feature type="domain" description="7,8-dihydro-6-hydroxymethylpterin-pyrophosphokinase" evidence="13">
    <location>
        <begin position="6"/>
        <end position="132"/>
    </location>
</feature>
<keyword evidence="15" id="KW-1185">Reference proteome</keyword>
<evidence type="ECO:0000256" key="9">
    <source>
        <dbReference type="ARBA" id="ARBA00022909"/>
    </source>
</evidence>
<dbReference type="GO" id="GO:0016301">
    <property type="term" value="F:kinase activity"/>
    <property type="evidence" value="ECO:0007669"/>
    <property type="project" value="UniProtKB-KW"/>
</dbReference>
<dbReference type="GO" id="GO:0046654">
    <property type="term" value="P:tetrahydrofolate biosynthetic process"/>
    <property type="evidence" value="ECO:0007669"/>
    <property type="project" value="UniProtKB-UniPathway"/>
</dbReference>
<accession>Q1IVL2</accession>
<keyword evidence="9" id="KW-0289">Folate biosynthesis</keyword>
<dbReference type="KEGG" id="aba:Acid345_0083"/>
<evidence type="ECO:0000256" key="11">
    <source>
        <dbReference type="ARBA" id="ARBA00029766"/>
    </source>
</evidence>
<keyword evidence="7" id="KW-0418">Kinase</keyword>
<evidence type="ECO:0000256" key="4">
    <source>
        <dbReference type="ARBA" id="ARBA00016218"/>
    </source>
</evidence>
<protein>
    <recommendedName>
        <fullName evidence="4">2-amino-4-hydroxy-6-hydroxymethyldihydropteridine pyrophosphokinase</fullName>
        <ecNumber evidence="3">2.7.6.3</ecNumber>
    </recommendedName>
    <alternativeName>
        <fullName evidence="11">6-hydroxymethyl-7,8-dihydropterin pyrophosphokinase</fullName>
    </alternativeName>
    <alternativeName>
        <fullName evidence="12">7,8-dihydro-6-hydroxymethylpterin-pyrophosphokinase</fullName>
    </alternativeName>
</protein>
<evidence type="ECO:0000256" key="5">
    <source>
        <dbReference type="ARBA" id="ARBA00022679"/>
    </source>
</evidence>
<dbReference type="UniPathway" id="UPA00077">
    <property type="reaction ID" value="UER00155"/>
</dbReference>
<dbReference type="Proteomes" id="UP000002432">
    <property type="component" value="Chromosome"/>
</dbReference>
<sequence length="164" mass="18133">MIHTAYIALGSNLGDRQANLLDAIARIGGLGGVKRVSSWYETEPVEMTDQPWFVNAALELSTNLEPIALLRGLLRVEQAMGRHREIPKGPRNIDLDLLLFDNEVINTPELTLPHPEMHNRGFVLAPLAEIAPDAVHPLLRKTASTLLETLIDPAEVRRVPPSVE</sequence>
<name>Q1IVL2_KORVE</name>
<evidence type="ECO:0000256" key="3">
    <source>
        <dbReference type="ARBA" id="ARBA00013253"/>
    </source>
</evidence>
<evidence type="ECO:0000313" key="15">
    <source>
        <dbReference type="Proteomes" id="UP000002432"/>
    </source>
</evidence>
<dbReference type="SUPFAM" id="SSF55083">
    <property type="entry name" value="6-hydroxymethyl-7,8-dihydropterin pyrophosphokinase, HPPK"/>
    <property type="match status" value="1"/>
</dbReference>
<evidence type="ECO:0000256" key="12">
    <source>
        <dbReference type="ARBA" id="ARBA00033413"/>
    </source>
</evidence>
<evidence type="ECO:0000256" key="10">
    <source>
        <dbReference type="ARBA" id="ARBA00029409"/>
    </source>
</evidence>
<dbReference type="HOGENOM" id="CLU_097916_1_2_0"/>
<dbReference type="NCBIfam" id="TIGR01498">
    <property type="entry name" value="folK"/>
    <property type="match status" value="1"/>
</dbReference>
<reference evidence="14 15" key="1">
    <citation type="journal article" date="2009" name="Appl. Environ. Microbiol.">
        <title>Three genomes from the phylum Acidobacteria provide insight into the lifestyles of these microorganisms in soils.</title>
        <authorList>
            <person name="Ward N.L."/>
            <person name="Challacombe J.F."/>
            <person name="Janssen P.H."/>
            <person name="Henrissat B."/>
            <person name="Coutinho P.M."/>
            <person name="Wu M."/>
            <person name="Xie G."/>
            <person name="Haft D.H."/>
            <person name="Sait M."/>
            <person name="Badger J."/>
            <person name="Barabote R.D."/>
            <person name="Bradley B."/>
            <person name="Brettin T.S."/>
            <person name="Brinkac L.M."/>
            <person name="Bruce D."/>
            <person name="Creasy T."/>
            <person name="Daugherty S.C."/>
            <person name="Davidsen T.M."/>
            <person name="DeBoy R.T."/>
            <person name="Detter J.C."/>
            <person name="Dodson R.J."/>
            <person name="Durkin A.S."/>
            <person name="Ganapathy A."/>
            <person name="Gwinn-Giglio M."/>
            <person name="Han C.S."/>
            <person name="Khouri H."/>
            <person name="Kiss H."/>
            <person name="Kothari S.P."/>
            <person name="Madupu R."/>
            <person name="Nelson K.E."/>
            <person name="Nelson W.C."/>
            <person name="Paulsen I."/>
            <person name="Penn K."/>
            <person name="Ren Q."/>
            <person name="Rosovitz M.J."/>
            <person name="Selengut J.D."/>
            <person name="Shrivastava S."/>
            <person name="Sullivan S.A."/>
            <person name="Tapia R."/>
            <person name="Thompson L.S."/>
            <person name="Watkins K.L."/>
            <person name="Yang Q."/>
            <person name="Yu C."/>
            <person name="Zafar N."/>
            <person name="Zhou L."/>
            <person name="Kuske C.R."/>
        </authorList>
    </citation>
    <scope>NUCLEOTIDE SEQUENCE [LARGE SCALE GENOMIC DNA]</scope>
    <source>
        <strain evidence="14 15">Ellin345</strain>
    </source>
</reference>
<proteinExistence type="inferred from homology"/>
<dbReference type="GO" id="GO:0046656">
    <property type="term" value="P:folic acid biosynthetic process"/>
    <property type="evidence" value="ECO:0007669"/>
    <property type="project" value="UniProtKB-KW"/>
</dbReference>
<dbReference type="InterPro" id="IPR000550">
    <property type="entry name" value="Hppk"/>
</dbReference>
<evidence type="ECO:0000256" key="8">
    <source>
        <dbReference type="ARBA" id="ARBA00022840"/>
    </source>
</evidence>
<comment type="function">
    <text evidence="10">Catalyzes the transfer of pyrophosphate from adenosine triphosphate (ATP) to 6-hydroxymethyl-7,8-dihydropterin, an enzymatic step in folate biosynthesis pathway.</text>
</comment>
<dbReference type="RefSeq" id="WP_011520890.1">
    <property type="nucleotide sequence ID" value="NC_008009.1"/>
</dbReference>
<dbReference type="Pfam" id="PF01288">
    <property type="entry name" value="HPPK"/>
    <property type="match status" value="1"/>
</dbReference>
<keyword evidence="8" id="KW-0067">ATP-binding</keyword>
<keyword evidence="5 14" id="KW-0808">Transferase</keyword>
<dbReference type="Gene3D" id="3.30.70.560">
    <property type="entry name" value="7,8-Dihydro-6-hydroxymethylpterin-pyrophosphokinase HPPK"/>
    <property type="match status" value="1"/>
</dbReference>
<dbReference type="OrthoDB" id="9808041at2"/>
<gene>
    <name evidence="14" type="ordered locus">Acid345_0083</name>
</gene>
<dbReference type="AlphaFoldDB" id="Q1IVL2"/>
<evidence type="ECO:0000313" key="14">
    <source>
        <dbReference type="EMBL" id="ABF39088.1"/>
    </source>
</evidence>
<dbReference type="EMBL" id="CP000360">
    <property type="protein sequence ID" value="ABF39088.1"/>
    <property type="molecule type" value="Genomic_DNA"/>
</dbReference>
<organism evidence="14 15">
    <name type="scientific">Koribacter versatilis (strain Ellin345)</name>
    <dbReference type="NCBI Taxonomy" id="204669"/>
    <lineage>
        <taxon>Bacteria</taxon>
        <taxon>Pseudomonadati</taxon>
        <taxon>Acidobacteriota</taxon>
        <taxon>Terriglobia</taxon>
        <taxon>Terriglobales</taxon>
        <taxon>Candidatus Korobacteraceae</taxon>
        <taxon>Candidatus Korobacter</taxon>
    </lineage>
</organism>
<dbReference type="InterPro" id="IPR035907">
    <property type="entry name" value="Hppk_sf"/>
</dbReference>